<dbReference type="AlphaFoldDB" id="A0AAD9G6Q7"/>
<proteinExistence type="predicted"/>
<name>A0AAD9G6Q7_BABDI</name>
<comment type="caution">
    <text evidence="1">The sequence shown here is derived from an EMBL/GenBank/DDBJ whole genome shotgun (WGS) entry which is preliminary data.</text>
</comment>
<reference evidence="1" key="1">
    <citation type="journal article" date="2014" name="Nucleic Acids Res.">
        <title>The evolutionary dynamics of variant antigen genes in Babesia reveal a history of genomic innovation underlying host-parasite interaction.</title>
        <authorList>
            <person name="Jackson A.P."/>
            <person name="Otto T.D."/>
            <person name="Darby A."/>
            <person name="Ramaprasad A."/>
            <person name="Xia D."/>
            <person name="Echaide I.E."/>
            <person name="Farber M."/>
            <person name="Gahlot S."/>
            <person name="Gamble J."/>
            <person name="Gupta D."/>
            <person name="Gupta Y."/>
            <person name="Jackson L."/>
            <person name="Malandrin L."/>
            <person name="Malas T.B."/>
            <person name="Moussa E."/>
            <person name="Nair M."/>
            <person name="Reid A.J."/>
            <person name="Sanders M."/>
            <person name="Sharma J."/>
            <person name="Tracey A."/>
            <person name="Quail M.A."/>
            <person name="Weir W."/>
            <person name="Wastling J.M."/>
            <person name="Hall N."/>
            <person name="Willadsen P."/>
            <person name="Lingelbach K."/>
            <person name="Shiels B."/>
            <person name="Tait A."/>
            <person name="Berriman M."/>
            <person name="Allred D.R."/>
            <person name="Pain A."/>
        </authorList>
    </citation>
    <scope>NUCLEOTIDE SEQUENCE</scope>
    <source>
        <strain evidence="1">1802A</strain>
    </source>
</reference>
<organism evidence="1 2">
    <name type="scientific">Babesia divergens</name>
    <dbReference type="NCBI Taxonomy" id="32595"/>
    <lineage>
        <taxon>Eukaryota</taxon>
        <taxon>Sar</taxon>
        <taxon>Alveolata</taxon>
        <taxon>Apicomplexa</taxon>
        <taxon>Aconoidasida</taxon>
        <taxon>Piroplasmida</taxon>
        <taxon>Babesiidae</taxon>
        <taxon>Babesia</taxon>
    </lineage>
</organism>
<gene>
    <name evidence="1" type="ORF">X943_001173</name>
</gene>
<dbReference type="EMBL" id="JAHBMH010000073">
    <property type="protein sequence ID" value="KAK1932863.1"/>
    <property type="molecule type" value="Genomic_DNA"/>
</dbReference>
<evidence type="ECO:0000313" key="2">
    <source>
        <dbReference type="Proteomes" id="UP001195914"/>
    </source>
</evidence>
<dbReference type="Proteomes" id="UP001195914">
    <property type="component" value="Unassembled WGS sequence"/>
</dbReference>
<keyword evidence="2" id="KW-1185">Reference proteome</keyword>
<accession>A0AAD9G6Q7</accession>
<protein>
    <submittedName>
        <fullName evidence="1">Uncharacterized protein</fullName>
    </submittedName>
</protein>
<reference evidence="1" key="2">
    <citation type="submission" date="2021-05" db="EMBL/GenBank/DDBJ databases">
        <authorList>
            <person name="Pain A."/>
        </authorList>
    </citation>
    <scope>NUCLEOTIDE SEQUENCE</scope>
    <source>
        <strain evidence="1">1802A</strain>
    </source>
</reference>
<evidence type="ECO:0000313" key="1">
    <source>
        <dbReference type="EMBL" id="KAK1932863.1"/>
    </source>
</evidence>
<sequence>MCCLRSWLTCHKGIPHYKCENCVYAKTDVLKSTIIFAKCNIRTSICKAKELCVSIGAESCFSAAPDEVDIKVLQEAVALL</sequence>